<comment type="catalytic activity">
    <reaction evidence="9">
        <text>2-oxoglutarate + O2 + 2 H(+) = ethene + 3 CO2 + H2O</text>
        <dbReference type="Rhea" id="RHEA:31523"/>
        <dbReference type="ChEBI" id="CHEBI:15377"/>
        <dbReference type="ChEBI" id="CHEBI:15378"/>
        <dbReference type="ChEBI" id="CHEBI:15379"/>
        <dbReference type="ChEBI" id="CHEBI:16526"/>
        <dbReference type="ChEBI" id="CHEBI:16810"/>
        <dbReference type="ChEBI" id="CHEBI:18153"/>
        <dbReference type="EC" id="1.13.12.19"/>
    </reaction>
</comment>
<reference evidence="13 14" key="1">
    <citation type="submission" date="2019-02" db="EMBL/GenBank/DDBJ databases">
        <title>Siculibacillus lacustris gen. nov., sp. nov., a new rosette-forming bacterium isolated from a freshwater crater lake (Lake St. Ana, Romania).</title>
        <authorList>
            <person name="Felfoldi T."/>
            <person name="Marton Z."/>
            <person name="Szabo A."/>
            <person name="Mentes A."/>
            <person name="Boka K."/>
            <person name="Marialigeti K."/>
            <person name="Mathe I."/>
            <person name="Koncz M."/>
            <person name="Schumann P."/>
            <person name="Toth E."/>
        </authorList>
    </citation>
    <scope>NUCLEOTIDE SEQUENCE [LARGE SCALE GENOMIC DNA]</scope>
    <source>
        <strain evidence="13 14">SA-279</strain>
    </source>
</reference>
<dbReference type="InterPro" id="IPR050231">
    <property type="entry name" value="Iron_ascorbate_oxido_reductase"/>
</dbReference>
<dbReference type="RefSeq" id="WP_131309683.1">
    <property type="nucleotide sequence ID" value="NZ_SJFN01000015.1"/>
</dbReference>
<keyword evidence="14" id="KW-1185">Reference proteome</keyword>
<dbReference type="InterPro" id="IPR044861">
    <property type="entry name" value="IPNS-like_FE2OG_OXY"/>
</dbReference>
<keyword evidence="11" id="KW-0408">Iron</keyword>
<dbReference type="GO" id="GO:0102276">
    <property type="term" value="F:2-oxoglutarate oxygenase/decarboxylase (ethylene-forming) activity"/>
    <property type="evidence" value="ECO:0007669"/>
    <property type="project" value="UniProtKB-EC"/>
</dbReference>
<evidence type="ECO:0000256" key="6">
    <source>
        <dbReference type="ARBA" id="ARBA00022666"/>
    </source>
</evidence>
<dbReference type="InterPro" id="IPR027443">
    <property type="entry name" value="IPNS-like_sf"/>
</dbReference>
<dbReference type="PROSITE" id="PS51471">
    <property type="entry name" value="FE2OG_OXY"/>
    <property type="match status" value="1"/>
</dbReference>
<dbReference type="EC" id="1.13.12.19" evidence="4"/>
<protein>
    <recommendedName>
        <fullName evidence="5">2-oxoglutarate-dependent ethylene/succinate-forming enzyme</fullName>
        <ecNumber evidence="4">1.13.12.19</ecNumber>
        <ecNumber evidence="3">1.14.20.7</ecNumber>
    </recommendedName>
    <alternativeName>
        <fullName evidence="7">2-oxoglutarate dioxygenase (ethylene-forming)</fullName>
    </alternativeName>
    <alternativeName>
        <fullName evidence="8">2-oxoglutarate/L-arginine monooxygenase/decarboxylase (succinate-forming)</fullName>
    </alternativeName>
</protein>
<evidence type="ECO:0000256" key="2">
    <source>
        <dbReference type="ARBA" id="ARBA00004767"/>
    </source>
</evidence>
<accession>A0A4Q9VQU1</accession>
<evidence type="ECO:0000256" key="11">
    <source>
        <dbReference type="RuleBase" id="RU003682"/>
    </source>
</evidence>
<evidence type="ECO:0000259" key="12">
    <source>
        <dbReference type="PROSITE" id="PS51471"/>
    </source>
</evidence>
<dbReference type="Pfam" id="PF14226">
    <property type="entry name" value="DIOX_N"/>
    <property type="match status" value="1"/>
</dbReference>
<gene>
    <name evidence="13" type="ORF">EYW49_11355</name>
</gene>
<evidence type="ECO:0000256" key="8">
    <source>
        <dbReference type="ARBA" id="ARBA00031282"/>
    </source>
</evidence>
<dbReference type="SUPFAM" id="SSF51197">
    <property type="entry name" value="Clavaminate synthase-like"/>
    <property type="match status" value="1"/>
</dbReference>
<dbReference type="EC" id="1.14.20.7" evidence="3"/>
<feature type="domain" description="Fe2OG dioxygenase" evidence="12">
    <location>
        <begin position="172"/>
        <end position="275"/>
    </location>
</feature>
<comment type="similarity">
    <text evidence="11">Belongs to the iron/ascorbate-dependent oxidoreductase family.</text>
</comment>
<evidence type="ECO:0000256" key="9">
    <source>
        <dbReference type="ARBA" id="ARBA00047725"/>
    </source>
</evidence>
<proteinExistence type="inferred from homology"/>
<dbReference type="OrthoDB" id="21825at2"/>
<evidence type="ECO:0000256" key="4">
    <source>
        <dbReference type="ARBA" id="ARBA00012531"/>
    </source>
</evidence>
<evidence type="ECO:0000256" key="1">
    <source>
        <dbReference type="ARBA" id="ARBA00001954"/>
    </source>
</evidence>
<evidence type="ECO:0000256" key="5">
    <source>
        <dbReference type="ARBA" id="ARBA00019045"/>
    </source>
</evidence>
<dbReference type="GO" id="GO:0046872">
    <property type="term" value="F:metal ion binding"/>
    <property type="evidence" value="ECO:0007669"/>
    <property type="project" value="UniProtKB-KW"/>
</dbReference>
<name>A0A4Q9VQU1_9HYPH</name>
<evidence type="ECO:0000256" key="3">
    <source>
        <dbReference type="ARBA" id="ARBA00012293"/>
    </source>
</evidence>
<dbReference type="InterPro" id="IPR005123">
    <property type="entry name" value="Oxoglu/Fe-dep_dioxygenase_dom"/>
</dbReference>
<dbReference type="Pfam" id="PF03171">
    <property type="entry name" value="2OG-FeII_Oxy"/>
    <property type="match status" value="1"/>
</dbReference>
<keyword evidence="11" id="KW-0479">Metal-binding</keyword>
<dbReference type="EMBL" id="SJFN01000015">
    <property type="protein sequence ID" value="TBW37354.1"/>
    <property type="molecule type" value="Genomic_DNA"/>
</dbReference>
<dbReference type="Proteomes" id="UP000292781">
    <property type="component" value="Unassembled WGS sequence"/>
</dbReference>
<dbReference type="AlphaFoldDB" id="A0A4Q9VQU1"/>
<comment type="cofactor">
    <cofactor evidence="1">
        <name>Fe(2+)</name>
        <dbReference type="ChEBI" id="CHEBI:29033"/>
    </cofactor>
</comment>
<dbReference type="GO" id="GO:0009693">
    <property type="term" value="P:ethylene biosynthetic process"/>
    <property type="evidence" value="ECO:0007669"/>
    <property type="project" value="UniProtKB-KW"/>
</dbReference>
<evidence type="ECO:0000256" key="7">
    <source>
        <dbReference type="ARBA" id="ARBA00031011"/>
    </source>
</evidence>
<evidence type="ECO:0000313" key="14">
    <source>
        <dbReference type="Proteomes" id="UP000292781"/>
    </source>
</evidence>
<organism evidence="13 14">
    <name type="scientific">Siculibacillus lacustris</name>
    <dbReference type="NCBI Taxonomy" id="1549641"/>
    <lineage>
        <taxon>Bacteria</taxon>
        <taxon>Pseudomonadati</taxon>
        <taxon>Pseudomonadota</taxon>
        <taxon>Alphaproteobacteria</taxon>
        <taxon>Hyphomicrobiales</taxon>
        <taxon>Ancalomicrobiaceae</taxon>
        <taxon>Siculibacillus</taxon>
    </lineage>
</organism>
<dbReference type="InterPro" id="IPR026992">
    <property type="entry name" value="DIOX_N"/>
</dbReference>
<keyword evidence="6" id="KW-0266">Ethylene biosynthesis</keyword>
<evidence type="ECO:0000313" key="13">
    <source>
        <dbReference type="EMBL" id="TBW37354.1"/>
    </source>
</evidence>
<comment type="catalytic activity">
    <reaction evidence="10">
        <text>L-arginine + 2-oxoglutarate + O2 = guanidine + L-glutamate 5-semialdehyde + succinate + CO2</text>
        <dbReference type="Rhea" id="RHEA:31535"/>
        <dbReference type="ChEBI" id="CHEBI:15379"/>
        <dbReference type="ChEBI" id="CHEBI:16526"/>
        <dbReference type="ChEBI" id="CHEBI:16810"/>
        <dbReference type="ChEBI" id="CHEBI:30031"/>
        <dbReference type="ChEBI" id="CHEBI:30087"/>
        <dbReference type="ChEBI" id="CHEBI:32682"/>
        <dbReference type="ChEBI" id="CHEBI:58066"/>
        <dbReference type="EC" id="1.14.20.7"/>
    </reaction>
</comment>
<dbReference type="Gene3D" id="2.60.120.330">
    <property type="entry name" value="B-lactam Antibiotic, Isopenicillin N Synthase, Chain"/>
    <property type="match status" value="1"/>
</dbReference>
<sequence>MDGSLPVIDLSDLTAAAPGALERVAAAIGRAAREVGFFWVTGHGVSPAVSAAAFAASEAFFALPRAQKAALAIDRVGANRGYVGEGAESLDPSRPPDLKEAFNIGFDLPEGDPERFDAAGQRGVNAWPELAGFRPAVEAYFAAVLALGRRLHRAIALDLGADPEFFADKLDRPMATLRLLHYPPRPAAMAPGRLGAGAHTDYGNLTLLATDAVGGLEVRRRDGVWVAAPPMPGAFVVNIGDCLMRWSNDVYVSTPHRVVNPEGRERWSIAFFLDPNPEAVVTALPGCVAPGEAPRHPPITAAAHLAARLAATYGGA</sequence>
<keyword evidence="11" id="KW-0560">Oxidoreductase</keyword>
<dbReference type="PANTHER" id="PTHR47990">
    <property type="entry name" value="2-OXOGLUTARATE (2OG) AND FE(II)-DEPENDENT OXYGENASE SUPERFAMILY PROTEIN-RELATED"/>
    <property type="match status" value="1"/>
</dbReference>
<dbReference type="PRINTS" id="PR00682">
    <property type="entry name" value="IPNSYNTHASE"/>
</dbReference>
<comment type="pathway">
    <text evidence="2">Alkene biosynthesis; ethylene biosynthesis via 2-oxoglutarate.</text>
</comment>
<evidence type="ECO:0000256" key="10">
    <source>
        <dbReference type="ARBA" id="ARBA00049359"/>
    </source>
</evidence>
<comment type="caution">
    <text evidence="13">The sequence shown here is derived from an EMBL/GenBank/DDBJ whole genome shotgun (WGS) entry which is preliminary data.</text>
</comment>